<name>A0A163KKJ5_9BACL</name>
<gene>
    <name evidence="9" type="ORF">AWU65_15935</name>
</gene>
<dbReference type="GO" id="GO:0005524">
    <property type="term" value="F:ATP binding"/>
    <property type="evidence" value="ECO:0007669"/>
    <property type="project" value="UniProtKB-KW"/>
</dbReference>
<keyword evidence="3" id="KW-1003">Cell membrane</keyword>
<dbReference type="EMBL" id="LWMH01000001">
    <property type="protein sequence ID" value="KZS47310.1"/>
    <property type="molecule type" value="Genomic_DNA"/>
</dbReference>
<dbReference type="GO" id="GO:0048473">
    <property type="term" value="P:D-methionine transmembrane transport"/>
    <property type="evidence" value="ECO:0007669"/>
    <property type="project" value="TreeGrafter"/>
</dbReference>
<evidence type="ECO:0000259" key="8">
    <source>
        <dbReference type="PROSITE" id="PS50928"/>
    </source>
</evidence>
<keyword evidence="9" id="KW-0547">Nucleotide-binding</keyword>
<evidence type="ECO:0000256" key="7">
    <source>
        <dbReference type="RuleBase" id="RU363032"/>
    </source>
</evidence>
<feature type="transmembrane region" description="Helical" evidence="7">
    <location>
        <begin position="162"/>
        <end position="184"/>
    </location>
</feature>
<dbReference type="CDD" id="cd06261">
    <property type="entry name" value="TM_PBP2"/>
    <property type="match status" value="1"/>
</dbReference>
<evidence type="ECO:0000313" key="10">
    <source>
        <dbReference type="Proteomes" id="UP000076796"/>
    </source>
</evidence>
<dbReference type="AlphaFoldDB" id="A0A163KKJ5"/>
<protein>
    <submittedName>
        <fullName evidence="9">Methionine ABC transporter ATP-binding protein</fullName>
    </submittedName>
</protein>
<dbReference type="SUPFAM" id="SSF161098">
    <property type="entry name" value="MetI-like"/>
    <property type="match status" value="1"/>
</dbReference>
<dbReference type="Gene3D" id="1.10.3720.10">
    <property type="entry name" value="MetI-like"/>
    <property type="match status" value="1"/>
</dbReference>
<feature type="transmembrane region" description="Helical" evidence="7">
    <location>
        <begin position="204"/>
        <end position="226"/>
    </location>
</feature>
<dbReference type="OrthoDB" id="9793490at2"/>
<dbReference type="PROSITE" id="PS50928">
    <property type="entry name" value="ABC_TM1"/>
    <property type="match status" value="1"/>
</dbReference>
<keyword evidence="5 7" id="KW-1133">Transmembrane helix</keyword>
<dbReference type="PANTHER" id="PTHR30450:SF1">
    <property type="entry name" value="D-METHIONINE TRANSPORT SYSTEM PERMEASE PROTEIN METI-RELATED"/>
    <property type="match status" value="1"/>
</dbReference>
<dbReference type="Proteomes" id="UP000076796">
    <property type="component" value="Unassembled WGS sequence"/>
</dbReference>
<comment type="similarity">
    <text evidence="7">Belongs to the binding-protein-dependent transport system permease family.</text>
</comment>
<feature type="transmembrane region" description="Helical" evidence="7">
    <location>
        <begin position="68"/>
        <end position="92"/>
    </location>
</feature>
<evidence type="ECO:0000256" key="1">
    <source>
        <dbReference type="ARBA" id="ARBA00004651"/>
    </source>
</evidence>
<dbReference type="InterPro" id="IPR000515">
    <property type="entry name" value="MetI-like"/>
</dbReference>
<evidence type="ECO:0000256" key="5">
    <source>
        <dbReference type="ARBA" id="ARBA00022989"/>
    </source>
</evidence>
<dbReference type="PANTHER" id="PTHR30450">
    <property type="entry name" value="ABC TRANSPORTER PERMEASE"/>
    <property type="match status" value="1"/>
</dbReference>
<keyword evidence="10" id="KW-1185">Reference proteome</keyword>
<dbReference type="RefSeq" id="WP_063478796.1">
    <property type="nucleotide sequence ID" value="NZ_CP147845.1"/>
</dbReference>
<keyword evidence="9" id="KW-0067">ATP-binding</keyword>
<proteinExistence type="inferred from homology"/>
<dbReference type="InterPro" id="IPR051322">
    <property type="entry name" value="AA_ABC_Transporter_Permease"/>
</dbReference>
<evidence type="ECO:0000256" key="4">
    <source>
        <dbReference type="ARBA" id="ARBA00022692"/>
    </source>
</evidence>
<comment type="subcellular location">
    <subcellularLocation>
        <location evidence="1 7">Cell membrane</location>
        <topology evidence="1 7">Multi-pass membrane protein</topology>
    </subcellularLocation>
</comment>
<evidence type="ECO:0000256" key="6">
    <source>
        <dbReference type="ARBA" id="ARBA00023136"/>
    </source>
</evidence>
<feature type="transmembrane region" description="Helical" evidence="7">
    <location>
        <begin position="98"/>
        <end position="120"/>
    </location>
</feature>
<feature type="domain" description="ABC transmembrane type-1" evidence="8">
    <location>
        <begin position="29"/>
        <end position="221"/>
    </location>
</feature>
<keyword evidence="2 7" id="KW-0813">Transport</keyword>
<sequence>MDYVNSVIQYLNDYFAYVMQYQDEIWQAIGQTFVMVGISIAAAILLGLPVGTLLFLCRKGQLYANRWLFTLLNSLVNVIRSFPFLLLVVSMIPLTRLIVGTSLGTLAAAVPLSVIAVATYSRLVEQSLLEVPKEVLEAASSMGASKLQMIFKFLYVEARSGLVLGLTTSTISFISYSTVMGIVGGGGVGDFAIRYGYQRFETELMVFTIIIMIILVQSIQFSGSLASRLLDKRRS</sequence>
<dbReference type="STRING" id="59843.A3958_15315"/>
<feature type="transmembrane region" description="Helical" evidence="7">
    <location>
        <begin position="33"/>
        <end position="56"/>
    </location>
</feature>
<keyword evidence="4 7" id="KW-0812">Transmembrane</keyword>
<organism evidence="9 10">
    <name type="scientific">Paenibacillus glucanolyticus</name>
    <dbReference type="NCBI Taxonomy" id="59843"/>
    <lineage>
        <taxon>Bacteria</taxon>
        <taxon>Bacillati</taxon>
        <taxon>Bacillota</taxon>
        <taxon>Bacilli</taxon>
        <taxon>Bacillales</taxon>
        <taxon>Paenibacillaceae</taxon>
        <taxon>Paenibacillus</taxon>
    </lineage>
</organism>
<dbReference type="GeneID" id="97557285"/>
<evidence type="ECO:0000256" key="2">
    <source>
        <dbReference type="ARBA" id="ARBA00022448"/>
    </source>
</evidence>
<dbReference type="GO" id="GO:0005886">
    <property type="term" value="C:plasma membrane"/>
    <property type="evidence" value="ECO:0007669"/>
    <property type="project" value="UniProtKB-SubCell"/>
</dbReference>
<accession>A0A163KKJ5</accession>
<keyword evidence="6 7" id="KW-0472">Membrane</keyword>
<dbReference type="Pfam" id="PF00528">
    <property type="entry name" value="BPD_transp_1"/>
    <property type="match status" value="1"/>
</dbReference>
<reference evidence="9" key="1">
    <citation type="journal article" date="2016" name="Genome Announc.">
        <title>Draft genomes of two strains of Paenibacillus glucanolyticus with capability to degrade lignocellulose.</title>
        <authorList>
            <person name="Mathews S.L."/>
            <person name="Pawlak J."/>
            <person name="Grunden A.M."/>
        </authorList>
    </citation>
    <scope>NUCLEOTIDE SEQUENCE [LARGE SCALE GENOMIC DNA]</scope>
    <source>
        <strain evidence="9">SLM1</strain>
    </source>
</reference>
<evidence type="ECO:0000313" key="9">
    <source>
        <dbReference type="EMBL" id="KZS47310.1"/>
    </source>
</evidence>
<comment type="caution">
    <text evidence="9">The sequence shown here is derived from an EMBL/GenBank/DDBJ whole genome shotgun (WGS) entry which is preliminary data.</text>
</comment>
<evidence type="ECO:0000256" key="3">
    <source>
        <dbReference type="ARBA" id="ARBA00022475"/>
    </source>
</evidence>
<dbReference type="InterPro" id="IPR035906">
    <property type="entry name" value="MetI-like_sf"/>
</dbReference>